<sequence length="139" mass="15112">MKQITKLSAIGIIAGIVLALFLKVVQLLTGSEAYILLFNMDYIPVLKEINEVFGMGMLFHFATCIGSVVILFFILKGIHLEHCFLAYLAVYTIGGAILFALAGLTETPPAVTDLAAWCFWTAGHALFGAVVGLLIKYWA</sequence>
<dbReference type="Proteomes" id="UP000245998">
    <property type="component" value="Unassembled WGS sequence"/>
</dbReference>
<name>A0A2U1K7E5_9BACI</name>
<accession>A0A2U1K7E5</accession>
<comment type="caution">
    <text evidence="2">The sequence shown here is derived from an EMBL/GenBank/DDBJ whole genome shotgun (WGS) entry which is preliminary data.</text>
</comment>
<evidence type="ECO:0000313" key="3">
    <source>
        <dbReference type="Proteomes" id="UP000245998"/>
    </source>
</evidence>
<evidence type="ECO:0000256" key="1">
    <source>
        <dbReference type="SAM" id="Phobius"/>
    </source>
</evidence>
<keyword evidence="3" id="KW-1185">Reference proteome</keyword>
<dbReference type="AlphaFoldDB" id="A0A2U1K7E5"/>
<reference evidence="2 3" key="1">
    <citation type="submission" date="2018-04" db="EMBL/GenBank/DDBJ databases">
        <title>Camelliibacillus theae gen. nov., sp. nov., isolated from Pu'er tea.</title>
        <authorList>
            <person name="Niu L."/>
        </authorList>
    </citation>
    <scope>NUCLEOTIDE SEQUENCE [LARGE SCALE GENOMIC DNA]</scope>
    <source>
        <strain evidence="2 3">T8</strain>
    </source>
</reference>
<evidence type="ECO:0000313" key="2">
    <source>
        <dbReference type="EMBL" id="PWA13079.1"/>
    </source>
</evidence>
<keyword evidence="1" id="KW-1133">Transmembrane helix</keyword>
<feature type="transmembrane region" description="Helical" evidence="1">
    <location>
        <begin position="12"/>
        <end position="37"/>
    </location>
</feature>
<dbReference type="EMBL" id="QCZG01000003">
    <property type="protein sequence ID" value="PWA13079.1"/>
    <property type="molecule type" value="Genomic_DNA"/>
</dbReference>
<gene>
    <name evidence="2" type="ORF">DCC39_02830</name>
</gene>
<feature type="transmembrane region" description="Helical" evidence="1">
    <location>
        <begin position="57"/>
        <end position="75"/>
    </location>
</feature>
<protein>
    <submittedName>
        <fullName evidence="2">Uncharacterized protein</fullName>
    </submittedName>
</protein>
<keyword evidence="1" id="KW-0472">Membrane</keyword>
<dbReference type="RefSeq" id="WP_116553365.1">
    <property type="nucleotide sequence ID" value="NZ_QCZG01000003.1"/>
</dbReference>
<dbReference type="OrthoDB" id="1443299at2"/>
<feature type="transmembrane region" description="Helical" evidence="1">
    <location>
        <begin position="114"/>
        <end position="135"/>
    </location>
</feature>
<organism evidence="2 3">
    <name type="scientific">Pueribacillus theae</name>
    <dbReference type="NCBI Taxonomy" id="2171751"/>
    <lineage>
        <taxon>Bacteria</taxon>
        <taxon>Bacillati</taxon>
        <taxon>Bacillota</taxon>
        <taxon>Bacilli</taxon>
        <taxon>Bacillales</taxon>
        <taxon>Bacillaceae</taxon>
        <taxon>Pueribacillus</taxon>
    </lineage>
</organism>
<keyword evidence="1" id="KW-0812">Transmembrane</keyword>
<proteinExistence type="predicted"/>
<feature type="transmembrane region" description="Helical" evidence="1">
    <location>
        <begin position="84"/>
        <end position="102"/>
    </location>
</feature>